<feature type="transmembrane region" description="Helical" evidence="2">
    <location>
        <begin position="669"/>
        <end position="693"/>
    </location>
</feature>
<proteinExistence type="inferred from homology"/>
<dbReference type="Pfam" id="PF00135">
    <property type="entry name" value="COesterase"/>
    <property type="match status" value="1"/>
</dbReference>
<keyword evidence="2" id="KW-1133">Transmembrane helix</keyword>
<dbReference type="PANTHER" id="PTHR11559">
    <property type="entry name" value="CARBOXYLESTERASE"/>
    <property type="match status" value="1"/>
</dbReference>
<organism evidence="4 5">
    <name type="scientific">Setaria digitata</name>
    <dbReference type="NCBI Taxonomy" id="48799"/>
    <lineage>
        <taxon>Eukaryota</taxon>
        <taxon>Metazoa</taxon>
        <taxon>Ecdysozoa</taxon>
        <taxon>Nematoda</taxon>
        <taxon>Chromadorea</taxon>
        <taxon>Rhabditida</taxon>
        <taxon>Spirurina</taxon>
        <taxon>Spiruromorpha</taxon>
        <taxon>Filarioidea</taxon>
        <taxon>Setariidae</taxon>
        <taxon>Setaria</taxon>
    </lineage>
</organism>
<evidence type="ECO:0000313" key="4">
    <source>
        <dbReference type="Proteomes" id="UP000887581"/>
    </source>
</evidence>
<accession>A0A915PTM8</accession>
<keyword evidence="2" id="KW-0472">Membrane</keyword>
<evidence type="ECO:0000259" key="3">
    <source>
        <dbReference type="Pfam" id="PF00135"/>
    </source>
</evidence>
<dbReference type="GO" id="GO:0016787">
    <property type="term" value="F:hydrolase activity"/>
    <property type="evidence" value="ECO:0007669"/>
    <property type="project" value="InterPro"/>
</dbReference>
<name>A0A915PTM8_9BILA</name>
<evidence type="ECO:0000313" key="5">
    <source>
        <dbReference type="WBParaSite" id="sdigi.contig245.g6616.t1"/>
    </source>
</evidence>
<evidence type="ECO:0000256" key="2">
    <source>
        <dbReference type="SAM" id="Phobius"/>
    </source>
</evidence>
<dbReference type="WBParaSite" id="sdigi.contig245.g6616.t1">
    <property type="protein sequence ID" value="sdigi.contig245.g6616.t1"/>
    <property type="gene ID" value="sdigi.contig245.g6616"/>
</dbReference>
<dbReference type="Gene3D" id="3.40.50.1820">
    <property type="entry name" value="alpha/beta hydrolase"/>
    <property type="match status" value="1"/>
</dbReference>
<dbReference type="InterPro" id="IPR029058">
    <property type="entry name" value="AB_hydrolase_fold"/>
</dbReference>
<keyword evidence="2" id="KW-0812">Transmembrane</keyword>
<comment type="similarity">
    <text evidence="1">Belongs to the 'GDXG' lipolytic enzyme family.</text>
</comment>
<feature type="domain" description="Carboxylesterase type B" evidence="3">
    <location>
        <begin position="38"/>
        <end position="631"/>
    </location>
</feature>
<evidence type="ECO:0000256" key="1">
    <source>
        <dbReference type="ARBA" id="ARBA00010515"/>
    </source>
</evidence>
<dbReference type="PROSITE" id="PS01173">
    <property type="entry name" value="LIPASE_GDXG_HIS"/>
    <property type="match status" value="1"/>
</dbReference>
<dbReference type="InterPro" id="IPR019819">
    <property type="entry name" value="Carboxylesterase_B_CS"/>
</dbReference>
<dbReference type="Proteomes" id="UP000887581">
    <property type="component" value="Unplaced"/>
</dbReference>
<keyword evidence="4" id="KW-1185">Reference proteome</keyword>
<dbReference type="InterPro" id="IPR050309">
    <property type="entry name" value="Type-B_Carboxylest/Lipase"/>
</dbReference>
<dbReference type="InterPro" id="IPR002168">
    <property type="entry name" value="Lipase_GDXG_HIS_AS"/>
</dbReference>
<reference evidence="5" key="1">
    <citation type="submission" date="2022-11" db="UniProtKB">
        <authorList>
            <consortium name="WormBaseParasite"/>
        </authorList>
    </citation>
    <scope>IDENTIFICATION</scope>
</reference>
<feature type="transmembrane region" description="Helical" evidence="2">
    <location>
        <begin position="7"/>
        <end position="27"/>
    </location>
</feature>
<dbReference type="InterPro" id="IPR002018">
    <property type="entry name" value="CarbesteraseB"/>
</dbReference>
<sequence length="711" mass="81114">MLPFHNSYFPVAYLSLITSLLFIITLIPECVGQNFEKSRSVWVEQGLLLGKIYKLADNYVQIFRGIPYAEPPIGSLRFKRPVKRTRWHQEYAALDYGAPCLQFMEFHKHDKFAGSNMQNESEDCLFLNVFSPYDPEDESKLYPVLVWIHGGSFLAGSGDTGIDMEVVTKHFTSNGVVLITLNYRLGLLGFLNYKKNDHIEGNLGIWDLVLALEWIQTNMKQLNGDPSKVTVMGESAGAAAASVLAVSPRTKGLFHQAIMLSGSATAGWAIHRFGQPSWSITNIVAYIRCEKEFDKQTVQSLLKSSELPITSKECNMQERIPECLASSEEMNDLELVECFRNELNLSSFPFRYALATELGVSKLVVDDELIPLSGSELISQYARMPIMIGVAQHEWAHKKAQDYGLNQFKNVSIKDCNRNIRKIINEHYHTSCAKKLHNSTLELIANATFLRYIDTPENNRTLTRVVYGLQDLEADIEFVAPAQREIDGYVENGLPVYAYSFRYFPKSPIYEEDQKTFSIFGRETIKVKRKELQIRRNGRPRAFHGLDHAYIFTNGYSSNLHVEPFSKRDQQMAKMLTALITNFVKYRKPTPTEWNGFKWAPFTNESAQYAILDLPPKNAIGSLHWPATNFWNKEAALLEKLSLREKTVQTLSEELTADERLQLAAYRRAWWALWLLVGMIALVIWISVICVVVTRCHSPRAKPYNNIVVSR</sequence>
<dbReference type="AlphaFoldDB" id="A0A915PTM8"/>
<protein>
    <submittedName>
        <fullName evidence="5">Carboxylesterase type B domain-containing protein</fullName>
    </submittedName>
</protein>
<dbReference type="SUPFAM" id="SSF53474">
    <property type="entry name" value="alpha/beta-Hydrolases"/>
    <property type="match status" value="1"/>
</dbReference>
<dbReference type="PROSITE" id="PS00941">
    <property type="entry name" value="CARBOXYLESTERASE_B_2"/>
    <property type="match status" value="1"/>
</dbReference>